<dbReference type="RefSeq" id="WP_009727048.1">
    <property type="nucleotide sequence ID" value="NZ_APHR01000056.1"/>
</dbReference>
<dbReference type="InterPro" id="IPR037873">
    <property type="entry name" value="BamE-like"/>
</dbReference>
<evidence type="ECO:0000256" key="1">
    <source>
        <dbReference type="ARBA" id="ARBA00022729"/>
    </source>
</evidence>
<keyword evidence="1 2" id="KW-0732">Signal</keyword>
<dbReference type="PATRIC" id="fig|1286106.3.peg.2077"/>
<accession>M7NUI4</accession>
<dbReference type="EMBL" id="APHR01000056">
    <property type="protein sequence ID" value="EMR12443.1"/>
    <property type="molecule type" value="Genomic_DNA"/>
</dbReference>
<evidence type="ECO:0000313" key="4">
    <source>
        <dbReference type="Proteomes" id="UP000012019"/>
    </source>
</evidence>
<name>M7NUI4_9GAMM</name>
<evidence type="ECO:0008006" key="5">
    <source>
        <dbReference type="Google" id="ProtNLM"/>
    </source>
</evidence>
<evidence type="ECO:0000313" key="3">
    <source>
        <dbReference type="EMBL" id="EMR12443.1"/>
    </source>
</evidence>
<feature type="signal peptide" evidence="2">
    <location>
        <begin position="1"/>
        <end position="22"/>
    </location>
</feature>
<proteinExistence type="predicted"/>
<sequence length="117" mass="12363">MSSHIRVLLASFAFAGFLTACGSDDSSYSTDTAADSTAVVEESTTVEAVAEAAPASGITTGMSTDAAIEMLGEPLLKQSHTINEIEVVHMEWRTSDALVSAQFHNGKAVHSQYWPAQ</sequence>
<dbReference type="PROSITE" id="PS51257">
    <property type="entry name" value="PROKAR_LIPOPROTEIN"/>
    <property type="match status" value="1"/>
</dbReference>
<comment type="caution">
    <text evidence="3">The sequence shown here is derived from an EMBL/GenBank/DDBJ whole genome shotgun (WGS) entry which is preliminary data.</text>
</comment>
<dbReference type="OrthoDB" id="5609091at2"/>
<organism evidence="3 4">
    <name type="scientific">Methylophaga lonarensis MPL</name>
    <dbReference type="NCBI Taxonomy" id="1286106"/>
    <lineage>
        <taxon>Bacteria</taxon>
        <taxon>Pseudomonadati</taxon>
        <taxon>Pseudomonadota</taxon>
        <taxon>Gammaproteobacteria</taxon>
        <taxon>Thiotrichales</taxon>
        <taxon>Piscirickettsiaceae</taxon>
        <taxon>Methylophaga</taxon>
    </lineage>
</organism>
<evidence type="ECO:0000256" key="2">
    <source>
        <dbReference type="SAM" id="SignalP"/>
    </source>
</evidence>
<dbReference type="Proteomes" id="UP000012019">
    <property type="component" value="Unassembled WGS sequence"/>
</dbReference>
<keyword evidence="4" id="KW-1185">Reference proteome</keyword>
<feature type="chain" id="PRO_5004082446" description="Lipoprotein" evidence="2">
    <location>
        <begin position="23"/>
        <end position="117"/>
    </location>
</feature>
<dbReference type="STRING" id="1286106.MPL1_10392"/>
<dbReference type="AlphaFoldDB" id="M7NUI4"/>
<reference evidence="3 4" key="1">
    <citation type="journal article" date="2013" name="Genome Announc.">
        <title>Draft Genome Sequence of Methylophaga lonarensis MPLT, a Haloalkaliphilic (Non-Methane-Utilizing) Methylotroph.</title>
        <authorList>
            <person name="Shetty S.A."/>
            <person name="Marathe N.P."/>
            <person name="Munot H."/>
            <person name="Antony C.P."/>
            <person name="Dhotre D.P."/>
            <person name="Murrell J.C."/>
            <person name="Shouche Y.S."/>
        </authorList>
    </citation>
    <scope>NUCLEOTIDE SEQUENCE [LARGE SCALE GENOMIC DNA]</scope>
    <source>
        <strain evidence="3 4">MPL</strain>
    </source>
</reference>
<protein>
    <recommendedName>
        <fullName evidence="5">Lipoprotein</fullName>
    </recommendedName>
</protein>
<gene>
    <name evidence="3" type="ORF">MPL1_10392</name>
</gene>
<dbReference type="Gene3D" id="3.30.1450.10">
    <property type="match status" value="1"/>
</dbReference>